<keyword evidence="8 13" id="KW-0472">Membrane</keyword>
<dbReference type="FunFam" id="2.60.40.10:FF:000695">
    <property type="entry name" value="Plexin A2"/>
    <property type="match status" value="1"/>
</dbReference>
<dbReference type="FunFam" id="2.60.40.10:FF:000071">
    <property type="entry name" value="Plexin A2"/>
    <property type="match status" value="1"/>
</dbReference>
<dbReference type="GO" id="GO:0035295">
    <property type="term" value="P:tube development"/>
    <property type="evidence" value="ECO:0007669"/>
    <property type="project" value="UniProtKB-ARBA"/>
</dbReference>
<dbReference type="InterPro" id="IPR002909">
    <property type="entry name" value="IPT_dom"/>
</dbReference>
<dbReference type="InterPro" id="IPR013548">
    <property type="entry name" value="Plexin_cytoplasmic_RasGAP_dom"/>
</dbReference>
<dbReference type="InterPro" id="IPR014756">
    <property type="entry name" value="Ig_E-set"/>
</dbReference>
<keyword evidence="7 13" id="KW-1133">Transmembrane helix</keyword>
<dbReference type="InterPro" id="IPR002165">
    <property type="entry name" value="Plexin_repeat"/>
</dbReference>
<dbReference type="InterPro" id="IPR008936">
    <property type="entry name" value="Rho_GTPase_activation_prot"/>
</dbReference>
<evidence type="ECO:0000256" key="6">
    <source>
        <dbReference type="ARBA" id="ARBA00022737"/>
    </source>
</evidence>
<feature type="domain" description="IPT/TIG" evidence="15">
    <location>
        <begin position="478"/>
        <end position="563"/>
    </location>
</feature>
<evidence type="ECO:0000313" key="17">
    <source>
        <dbReference type="Proteomes" id="UP000472262"/>
    </source>
</evidence>
<evidence type="ECO:0000256" key="10">
    <source>
        <dbReference type="ARBA" id="ARBA00023170"/>
    </source>
</evidence>
<dbReference type="InterPro" id="IPR041362">
    <property type="entry name" value="TIG2_plexin"/>
</dbReference>
<evidence type="ECO:0000313" key="16">
    <source>
        <dbReference type="Ensembl" id="ENSSGRP00000038156.1"/>
    </source>
</evidence>
<dbReference type="FunFam" id="3.30.1680.10:FF:000032">
    <property type="entry name" value="Plexin A2"/>
    <property type="match status" value="1"/>
</dbReference>
<feature type="domain" description="IPT/TIG" evidence="15">
    <location>
        <begin position="382"/>
        <end position="477"/>
    </location>
</feature>
<feature type="domain" description="IPT/TIG" evidence="15">
    <location>
        <begin position="667"/>
        <end position="762"/>
    </location>
</feature>
<dbReference type="InterPro" id="IPR013783">
    <property type="entry name" value="Ig-like_fold"/>
</dbReference>
<dbReference type="Gene3D" id="2.60.40.10">
    <property type="entry name" value="Immunoglobulins"/>
    <property type="match status" value="4"/>
</dbReference>
<evidence type="ECO:0000256" key="7">
    <source>
        <dbReference type="ARBA" id="ARBA00022989"/>
    </source>
</evidence>
<accession>A0A672MHJ4</accession>
<evidence type="ECO:0000259" key="14">
    <source>
        <dbReference type="SMART" id="SM00423"/>
    </source>
</evidence>
<dbReference type="PANTHER" id="PTHR22625:SF37">
    <property type="entry name" value="PLEXIN-A2"/>
    <property type="match status" value="1"/>
</dbReference>
<dbReference type="SUPFAM" id="SSF48350">
    <property type="entry name" value="GTPase activation domain, GAP"/>
    <property type="match status" value="1"/>
</dbReference>
<dbReference type="FunFam" id="1.10.506.10:FF:000006">
    <property type="entry name" value="Plexin A1"/>
    <property type="match status" value="1"/>
</dbReference>
<evidence type="ECO:0000259" key="15">
    <source>
        <dbReference type="SMART" id="SM00429"/>
    </source>
</evidence>
<dbReference type="InterPro" id="IPR046800">
    <property type="entry name" value="Plexin_RBD"/>
</dbReference>
<evidence type="ECO:0000256" key="3">
    <source>
        <dbReference type="ARBA" id="ARBA00022475"/>
    </source>
</evidence>
<keyword evidence="5" id="KW-0732">Signal</keyword>
<evidence type="ECO:0000256" key="4">
    <source>
        <dbReference type="ARBA" id="ARBA00022692"/>
    </source>
</evidence>
<dbReference type="GO" id="GO:0005886">
    <property type="term" value="C:plasma membrane"/>
    <property type="evidence" value="ECO:0007669"/>
    <property type="project" value="UniProtKB-SubCell"/>
</dbReference>
<name>A0A672MHJ4_SINGR</name>
<dbReference type="SMART" id="SM00423">
    <property type="entry name" value="PSI"/>
    <property type="match status" value="3"/>
</dbReference>
<dbReference type="FunFam" id="1.10.506.10:FF:000005">
    <property type="entry name" value="Plexin A1"/>
    <property type="match status" value="1"/>
</dbReference>
<dbReference type="GO" id="GO:0001763">
    <property type="term" value="P:morphogenesis of a branching structure"/>
    <property type="evidence" value="ECO:0007669"/>
    <property type="project" value="UniProtKB-ARBA"/>
</dbReference>
<evidence type="ECO:0000256" key="12">
    <source>
        <dbReference type="SAM" id="Coils"/>
    </source>
</evidence>
<reference evidence="16" key="1">
    <citation type="submission" date="2025-08" db="UniProtKB">
        <authorList>
            <consortium name="Ensembl"/>
        </authorList>
    </citation>
    <scope>IDENTIFICATION</scope>
</reference>
<dbReference type="GO" id="GO:0017154">
    <property type="term" value="F:semaphorin receptor activity"/>
    <property type="evidence" value="ECO:0007669"/>
    <property type="project" value="InterPro"/>
</dbReference>
<dbReference type="GO" id="GO:0030334">
    <property type="term" value="P:regulation of cell migration"/>
    <property type="evidence" value="ECO:0007669"/>
    <property type="project" value="TreeGrafter"/>
</dbReference>
<keyword evidence="17" id="KW-1185">Reference proteome</keyword>
<dbReference type="Gene3D" id="1.10.506.10">
    <property type="entry name" value="GTPase Activation - p120gap, domain 1"/>
    <property type="match status" value="1"/>
</dbReference>
<dbReference type="Pfam" id="PF01437">
    <property type="entry name" value="PSI"/>
    <property type="match status" value="2"/>
</dbReference>
<keyword evidence="10" id="KW-0675">Receptor</keyword>
<comment type="similarity">
    <text evidence="2">Belongs to the plexin family.</text>
</comment>
<dbReference type="CDD" id="cd01180">
    <property type="entry name" value="IPT_plexin_repeat1"/>
    <property type="match status" value="1"/>
</dbReference>
<keyword evidence="11" id="KW-0325">Glycoprotein</keyword>
<dbReference type="InterPro" id="IPR031148">
    <property type="entry name" value="Plexin"/>
</dbReference>
<reference evidence="16" key="2">
    <citation type="submission" date="2025-09" db="UniProtKB">
        <authorList>
            <consortium name="Ensembl"/>
        </authorList>
    </citation>
    <scope>IDENTIFICATION</scope>
</reference>
<evidence type="ECO:0000256" key="5">
    <source>
        <dbReference type="ARBA" id="ARBA00022729"/>
    </source>
</evidence>
<sequence>RITELSLTKCTSVDEDLFHFKMPFCWLNMLSLLFLLKPSFFVLQVTRVPIESCEQYGTCGECLSSGDPHCGWCTTHLINYLAIINNTTHHITTTPDQLNLLVKVTDVPDLSAGITCSFGNLTEVEGRVDGNQILCTSPAAKDVPIIPTDQDWSGVELRLNSKETGQMLISTEVKFYNCSVHQLCLSCVTSSFRCHWCKYRNLCTHDPSSCSFQEGRVNASEDCPQLVRSEEILIPAGEVKPITLKARNLPQPQSGQRGYECVLHIQGVSHRVTALRFNSSSVQCQNSSYLYEGMRISELPVDFSVVWNGNFIIDNPENIKVHLYKCGAQRDSCGVCLKAERKFQCGWCSMEGRCTLRQHCPMSNPYTSRWLHLASTNVKCTNPRITEVTPVAGPPEGGTRVTIRGVNLGLSFSDMVNNVQVAGIQCTPQENGYIIAEQIVCEMDAAPTDSKPGPVHLCVGECKPELQTRSSQLYSFVMPSVKGLSPSRGPESGGTKVTIMGENLGAGSSVSVLFGNQTCEFYERTMTEIVCYSAPSLTGVGPVQISVSVDRAQVQDSLTFEYIDDPTVQRIEPEWSIASGHTPLVVTGTNLDVIQEPRIRIKYGGRESVNVCKVLNITTMSCLAPSLTAEYRPGLDSVKHADEFGFIFNNVQALLVYNNTNLMYYPNPYFEPLSTNGMLEQKPGSPIILKGKNLVPSASGGVKLNYTVLIGETPCSVTVSESQLLCEPPNLTGQYKIMVQVGGLHVSPGSVNILSDSLLTLPAIVSIAAGGGLLLIIVILVLIAYKRKSRENDLTLKRLQMQMDNLESRVALECKEAFAELQTDINELTSDLDRAGIPYLDYRTYAMRVLFPGIEDHPVLRELELCVEKALKLFAQLINNKVFLLTFIRTLEMQRSFSMRDRGNVASLIMTALQGRLEYATDVLKHLLSDLIDKNLESKNHPKLLLRRTESVAEKMLTNWFAFLLHKFLKECAGEPLFMLYCAIKQQMEKGPIDAITGEARYSLSEDKLIRQQIDYKTLILNCVNPENENSPEIPVKVLNCDTITQVKEKILDAVYKNMPYSQRPKAVDMDLEWRQGRLARVVLQDEDITTKIENDWKRLNTLMHYQVSDRCVVALVPKQTSSYNIPPTTSISRTSISRYDSTFRYTGSPDSLRSRAPMITPDLESGVKVWHLVKNHEHGDQKEGDRGSKMVSEIYLTRLLATKGTLQKFVDDLFETLFSTVHRGSALPLAIKYMFDFLDEQADKHSIHDTDVRHTWKSNCLPLRFWVNVIKNPQFVFDIHKSSITDACLSVVAQTFMDSCSTSEHRLGKDSPSNKLLYAKDIPNYKNWVERYYADISRLPAISDQDMNAYLAEQARLHSNEFNMLSALNEIYSYISKYSEEVSRVCVRCGG</sequence>
<dbReference type="GO" id="GO:0007399">
    <property type="term" value="P:nervous system development"/>
    <property type="evidence" value="ECO:0007669"/>
    <property type="project" value="UniProtKB-ARBA"/>
</dbReference>
<feature type="coiled-coil region" evidence="12">
    <location>
        <begin position="789"/>
        <end position="816"/>
    </location>
</feature>
<gene>
    <name evidence="16" type="primary">LOC107549023</name>
</gene>
<protein>
    <submittedName>
        <fullName evidence="16">Plexin A2</fullName>
    </submittedName>
</protein>
<dbReference type="CDD" id="cd01181">
    <property type="entry name" value="IPT_plexin_repeat3"/>
    <property type="match status" value="1"/>
</dbReference>
<feature type="domain" description="IPT/TIG" evidence="15">
    <location>
        <begin position="565"/>
        <end position="665"/>
    </location>
</feature>
<keyword evidence="6" id="KW-0677">Repeat</keyword>
<dbReference type="SUPFAM" id="SSF81296">
    <property type="entry name" value="E set domains"/>
    <property type="match status" value="4"/>
</dbReference>
<feature type="domain" description="PSI" evidence="14">
    <location>
        <begin position="52"/>
        <end position="95"/>
    </location>
</feature>
<organism evidence="16 17">
    <name type="scientific">Sinocyclocheilus grahami</name>
    <name type="common">Dianchi golden-line fish</name>
    <name type="synonym">Barbus grahami</name>
    <dbReference type="NCBI Taxonomy" id="75366"/>
    <lineage>
        <taxon>Eukaryota</taxon>
        <taxon>Metazoa</taxon>
        <taxon>Chordata</taxon>
        <taxon>Craniata</taxon>
        <taxon>Vertebrata</taxon>
        <taxon>Euteleostomi</taxon>
        <taxon>Actinopterygii</taxon>
        <taxon>Neopterygii</taxon>
        <taxon>Teleostei</taxon>
        <taxon>Ostariophysi</taxon>
        <taxon>Cypriniformes</taxon>
        <taxon>Cyprinidae</taxon>
        <taxon>Cyprininae</taxon>
        <taxon>Sinocyclocheilus</taxon>
    </lineage>
</organism>
<dbReference type="PANTHER" id="PTHR22625">
    <property type="entry name" value="PLEXIN"/>
    <property type="match status" value="1"/>
</dbReference>
<evidence type="ECO:0000256" key="9">
    <source>
        <dbReference type="ARBA" id="ARBA00023157"/>
    </source>
</evidence>
<dbReference type="Ensembl" id="ENSSGRT00000040928.1">
    <property type="protein sequence ID" value="ENSSGRP00000038156.1"/>
    <property type="gene ID" value="ENSSGRG00000019275.1"/>
</dbReference>
<feature type="transmembrane region" description="Helical" evidence="13">
    <location>
        <begin position="763"/>
        <end position="785"/>
    </location>
</feature>
<dbReference type="CDD" id="cd00603">
    <property type="entry name" value="IPT_PCSR"/>
    <property type="match status" value="1"/>
</dbReference>
<dbReference type="InterPro" id="IPR041019">
    <property type="entry name" value="TIG1_plexin"/>
</dbReference>
<dbReference type="Gene3D" id="3.30.1680.10">
    <property type="entry name" value="ligand-binding face of the semaphorins, domain 2"/>
    <property type="match status" value="2"/>
</dbReference>
<dbReference type="InterPro" id="IPR016201">
    <property type="entry name" value="PSI"/>
</dbReference>
<feature type="domain" description="PSI" evidence="14">
    <location>
        <begin position="177"/>
        <end position="224"/>
    </location>
</feature>
<evidence type="ECO:0000256" key="1">
    <source>
        <dbReference type="ARBA" id="ARBA00004251"/>
    </source>
</evidence>
<keyword evidence="3" id="KW-1003">Cell membrane</keyword>
<dbReference type="Pfam" id="PF17960">
    <property type="entry name" value="TIG_plexin"/>
    <property type="match status" value="1"/>
</dbReference>
<evidence type="ECO:0000256" key="2">
    <source>
        <dbReference type="ARBA" id="ARBA00010297"/>
    </source>
</evidence>
<dbReference type="Pfam" id="PF18020">
    <property type="entry name" value="TIG_2"/>
    <property type="match status" value="1"/>
</dbReference>
<dbReference type="Pfam" id="PF08337">
    <property type="entry name" value="Plexin_cytopl"/>
    <property type="match status" value="1"/>
</dbReference>
<evidence type="ECO:0000256" key="8">
    <source>
        <dbReference type="ARBA" id="ARBA00023136"/>
    </source>
</evidence>
<proteinExistence type="inferred from homology"/>
<dbReference type="FunFam" id="2.60.40.10:FF:000123">
    <property type="entry name" value="Plexin A1"/>
    <property type="match status" value="1"/>
</dbReference>
<keyword evidence="4 13" id="KW-0812">Transmembrane</keyword>
<dbReference type="Pfam" id="PF24479">
    <property type="entry name" value="PSI_PlexinA-B"/>
    <property type="match status" value="1"/>
</dbReference>
<feature type="domain" description="PSI" evidence="14">
    <location>
        <begin position="325"/>
        <end position="381"/>
    </location>
</feature>
<dbReference type="GO" id="GO:0002116">
    <property type="term" value="C:semaphorin receptor complex"/>
    <property type="evidence" value="ECO:0007669"/>
    <property type="project" value="TreeGrafter"/>
</dbReference>
<evidence type="ECO:0000256" key="11">
    <source>
        <dbReference type="ARBA" id="ARBA00023180"/>
    </source>
</evidence>
<keyword evidence="12" id="KW-0175">Coiled coil</keyword>
<evidence type="ECO:0000256" key="13">
    <source>
        <dbReference type="SAM" id="Phobius"/>
    </source>
</evidence>
<comment type="subcellular location">
    <subcellularLocation>
        <location evidence="1">Cell membrane</location>
        <topology evidence="1">Single-pass type I membrane protein</topology>
    </subcellularLocation>
</comment>
<dbReference type="Pfam" id="PF01833">
    <property type="entry name" value="TIG"/>
    <property type="match status" value="4"/>
</dbReference>
<dbReference type="Pfam" id="PF20170">
    <property type="entry name" value="Plexin_RBD"/>
    <property type="match status" value="1"/>
</dbReference>
<keyword evidence="9" id="KW-1015">Disulfide bond</keyword>
<dbReference type="CDD" id="cd01179">
    <property type="entry name" value="IPT_plexin_repeat2"/>
    <property type="match status" value="1"/>
</dbReference>
<dbReference type="Proteomes" id="UP000472262">
    <property type="component" value="Unassembled WGS sequence"/>
</dbReference>
<dbReference type="FunFam" id="3.10.20.90:FF:000018">
    <property type="entry name" value="Plexin A2"/>
    <property type="match status" value="1"/>
</dbReference>
<dbReference type="FunFam" id="2.60.40.10:FF:000339">
    <property type="entry name" value="Plexin A2"/>
    <property type="match status" value="1"/>
</dbReference>
<dbReference type="SMART" id="SM00429">
    <property type="entry name" value="IPT"/>
    <property type="match status" value="4"/>
</dbReference>
<dbReference type="Gene3D" id="3.10.20.90">
    <property type="entry name" value="Phosphatidylinositol 3-kinase Catalytic Subunit, Chain A, domain 1"/>
    <property type="match status" value="1"/>
</dbReference>
<dbReference type="CDD" id="cd12790">
    <property type="entry name" value="RasGAP_plexin_A"/>
    <property type="match status" value="1"/>
</dbReference>
<dbReference type="SUPFAM" id="SSF103575">
    <property type="entry name" value="Plexin repeat"/>
    <property type="match status" value="2"/>
</dbReference>